<sequence>MYKSVIYSLIFLSTACIQTKTMNTESNQELATLTDNENQNSLEFNGNPLFITDPYDIELTIKETENSGYQLVTEIILKNDSYFVSPHSKVAYKGRFSSDLQKNKNLEMINKIIETPRTVEEIDPHPFVNGPVNWVRENTTYRQPLKLHTDSDFEVSGLIKFTIEPRCSLEKIGYTISYKNGKMSVKILKGCQIADF</sequence>
<keyword evidence="2" id="KW-1185">Reference proteome</keyword>
<protein>
    <recommendedName>
        <fullName evidence="3">Lipoprotein</fullName>
    </recommendedName>
</protein>
<dbReference type="Proteomes" id="UP000198705">
    <property type="component" value="Unassembled WGS sequence"/>
</dbReference>
<dbReference type="STRING" id="649333.SAMN04487989_101917"/>
<proteinExistence type="predicted"/>
<accession>A0A1I4ZLK3</accession>
<evidence type="ECO:0008006" key="3">
    <source>
        <dbReference type="Google" id="ProtNLM"/>
    </source>
</evidence>
<reference evidence="2" key="1">
    <citation type="submission" date="2016-10" db="EMBL/GenBank/DDBJ databases">
        <authorList>
            <person name="Varghese N."/>
            <person name="Submissions S."/>
        </authorList>
    </citation>
    <scope>NUCLEOTIDE SEQUENCE [LARGE SCALE GENOMIC DNA]</scope>
    <source>
        <strain evidence="2">DSM 23925</strain>
    </source>
</reference>
<dbReference type="AlphaFoldDB" id="A0A1I4ZLK3"/>
<organism evidence="1 2">
    <name type="scientific">Bizionia echini</name>
    <dbReference type="NCBI Taxonomy" id="649333"/>
    <lineage>
        <taxon>Bacteria</taxon>
        <taxon>Pseudomonadati</taxon>
        <taxon>Bacteroidota</taxon>
        <taxon>Flavobacteriia</taxon>
        <taxon>Flavobacteriales</taxon>
        <taxon>Flavobacteriaceae</taxon>
        <taxon>Bizionia</taxon>
    </lineage>
</organism>
<dbReference type="PROSITE" id="PS51257">
    <property type="entry name" value="PROKAR_LIPOPROTEIN"/>
    <property type="match status" value="1"/>
</dbReference>
<dbReference type="RefSeq" id="WP_143094890.1">
    <property type="nucleotide sequence ID" value="NZ_FOVN01000001.1"/>
</dbReference>
<evidence type="ECO:0000313" key="2">
    <source>
        <dbReference type="Proteomes" id="UP000198705"/>
    </source>
</evidence>
<name>A0A1I4ZLK3_9FLAO</name>
<dbReference type="EMBL" id="FOVN01000001">
    <property type="protein sequence ID" value="SFN51151.1"/>
    <property type="molecule type" value="Genomic_DNA"/>
</dbReference>
<evidence type="ECO:0000313" key="1">
    <source>
        <dbReference type="EMBL" id="SFN51151.1"/>
    </source>
</evidence>
<gene>
    <name evidence="1" type="ORF">SAMN04487989_101917</name>
</gene>
<dbReference type="OrthoDB" id="1161059at2"/>